<dbReference type="PANTHER" id="PTHR31669">
    <property type="entry name" value="PROTEIN FAR1-RELATED SEQUENCE 10-RELATED"/>
    <property type="match status" value="1"/>
</dbReference>
<comment type="subcellular location">
    <subcellularLocation>
        <location evidence="6">Nucleus</location>
    </subcellularLocation>
</comment>
<evidence type="ECO:0000256" key="2">
    <source>
        <dbReference type="ARBA" id="ARBA00022723"/>
    </source>
</evidence>
<dbReference type="InterPro" id="IPR007527">
    <property type="entry name" value="Znf_SWIM"/>
</dbReference>
<dbReference type="GO" id="GO:0008270">
    <property type="term" value="F:zinc ion binding"/>
    <property type="evidence" value="ECO:0007669"/>
    <property type="project" value="UniProtKB-UniRule"/>
</dbReference>
<dbReference type="InterPro" id="IPR006564">
    <property type="entry name" value="Znf_PMZ"/>
</dbReference>
<keyword evidence="3 5" id="KW-0863">Zinc-finger</keyword>
<evidence type="ECO:0000259" key="7">
    <source>
        <dbReference type="PROSITE" id="PS50966"/>
    </source>
</evidence>
<evidence type="ECO:0000256" key="6">
    <source>
        <dbReference type="RuleBase" id="RU367018"/>
    </source>
</evidence>
<dbReference type="Pfam" id="PF04434">
    <property type="entry name" value="SWIM"/>
    <property type="match status" value="1"/>
</dbReference>
<name>A0A834L4A3_RHOSS</name>
<sequence>MRIKLQKSSDIFPQEWHVTTFVVDHNHELLSPSVTRFLPSNRTITEKDEKRILMLKEGGLFVRQIMRVIELEKHVNHGCLPFLEKDVHNLFTKVRKKQDANDAMDLLQYCKIAKEEDCKFQYVFTLDEERKLEHIFWSAAHCIDWYQKYADVVVFDTTYKINAYQMLFGIFVGVNNHGKTILFGCALLQNETTSTFRWIMKTFLSVMKKPPKTIITDQDPWMTEAISEELTSTKHSFCIWHITSKFSGWFTSILRNRYQDWCADFYKLYNLDAPEDFEREWPQVVAKYELQTNKHVIGLYEIKHFWVPAYLRGYFFGGMTTTGRSESINAFIKRFISSHTNLGQFVKQVDLAIEDIDQVQLHDTMLETYRGSSLRTMSPLEEQAHNILTPYCFKKFQEQFGRAALYSLIHEDGHTFVLKYYEETRYNKWHNVFWDGETAICSCKHFQFWRILCRHILSVFLRKDCYKIPSHYLPSRWCRQALQVEDRFQVLGEDFQVSGEELLPDENVDMLNEVGCPPISKTKGCSKRKRVKGGREGGKQTKTCRLCKSIGHNFTTCPEKENIITGSQKKKKATPSDIGLNPIFCVKY</sequence>
<keyword evidence="9" id="KW-1185">Reference proteome</keyword>
<dbReference type="InterPro" id="IPR058778">
    <property type="entry name" value="HTH_FAR1-11-like"/>
</dbReference>
<gene>
    <name evidence="8" type="ORF">RHSIM_RhsimUnG0176500</name>
</gene>
<comment type="function">
    <text evidence="6">Putative transcription activator involved in regulating light control of development.</text>
</comment>
<dbReference type="OrthoDB" id="1499063at2759"/>
<evidence type="ECO:0000256" key="5">
    <source>
        <dbReference type="PROSITE-ProRule" id="PRU00325"/>
    </source>
</evidence>
<organism evidence="8 9">
    <name type="scientific">Rhododendron simsii</name>
    <name type="common">Sims's rhododendron</name>
    <dbReference type="NCBI Taxonomy" id="118357"/>
    <lineage>
        <taxon>Eukaryota</taxon>
        <taxon>Viridiplantae</taxon>
        <taxon>Streptophyta</taxon>
        <taxon>Embryophyta</taxon>
        <taxon>Tracheophyta</taxon>
        <taxon>Spermatophyta</taxon>
        <taxon>Magnoliopsida</taxon>
        <taxon>eudicotyledons</taxon>
        <taxon>Gunneridae</taxon>
        <taxon>Pentapetalae</taxon>
        <taxon>asterids</taxon>
        <taxon>Ericales</taxon>
        <taxon>Ericaceae</taxon>
        <taxon>Ericoideae</taxon>
        <taxon>Rhodoreae</taxon>
        <taxon>Rhododendron</taxon>
    </lineage>
</organism>
<dbReference type="Pfam" id="PF10551">
    <property type="entry name" value="MULE"/>
    <property type="match status" value="1"/>
</dbReference>
<dbReference type="EMBL" id="WJXA01000397">
    <property type="protein sequence ID" value="KAF7112952.1"/>
    <property type="molecule type" value="Genomic_DNA"/>
</dbReference>
<dbReference type="GO" id="GO:0005634">
    <property type="term" value="C:nucleus"/>
    <property type="evidence" value="ECO:0007669"/>
    <property type="project" value="UniProtKB-SubCell"/>
</dbReference>
<evidence type="ECO:0000256" key="4">
    <source>
        <dbReference type="ARBA" id="ARBA00022833"/>
    </source>
</evidence>
<dbReference type="Proteomes" id="UP000626092">
    <property type="component" value="Unassembled WGS sequence"/>
</dbReference>
<dbReference type="Pfam" id="PF26175">
    <property type="entry name" value="HTH_FAR1"/>
    <property type="match status" value="1"/>
</dbReference>
<dbReference type="InterPro" id="IPR018289">
    <property type="entry name" value="MULE_transposase_dom"/>
</dbReference>
<dbReference type="SMART" id="SM00575">
    <property type="entry name" value="ZnF_PMZ"/>
    <property type="match status" value="1"/>
</dbReference>
<keyword evidence="2 6" id="KW-0479">Metal-binding</keyword>
<dbReference type="PANTHER" id="PTHR31669:SF263">
    <property type="entry name" value="PROTEIN FAR1-RELATED SEQUENCE"/>
    <property type="match status" value="1"/>
</dbReference>
<evidence type="ECO:0000256" key="1">
    <source>
        <dbReference type="ARBA" id="ARBA00005889"/>
    </source>
</evidence>
<keyword evidence="4 6" id="KW-0862">Zinc</keyword>
<evidence type="ECO:0000313" key="9">
    <source>
        <dbReference type="Proteomes" id="UP000626092"/>
    </source>
</evidence>
<keyword evidence="6" id="KW-0539">Nucleus</keyword>
<protein>
    <recommendedName>
        <fullName evidence="6">Protein FAR1-RELATED SEQUENCE</fullName>
    </recommendedName>
</protein>
<accession>A0A834L4A3</accession>
<dbReference type="PROSITE" id="PS50966">
    <property type="entry name" value="ZF_SWIM"/>
    <property type="match status" value="1"/>
</dbReference>
<dbReference type="GO" id="GO:0006355">
    <property type="term" value="P:regulation of DNA-templated transcription"/>
    <property type="evidence" value="ECO:0007669"/>
    <property type="project" value="UniProtKB-UniRule"/>
</dbReference>
<evidence type="ECO:0000313" key="8">
    <source>
        <dbReference type="EMBL" id="KAF7112952.1"/>
    </source>
</evidence>
<comment type="caution">
    <text evidence="8">The sequence shown here is derived from an EMBL/GenBank/DDBJ whole genome shotgun (WGS) entry which is preliminary data.</text>
</comment>
<feature type="domain" description="SWIM-type" evidence="7">
    <location>
        <begin position="430"/>
        <end position="464"/>
    </location>
</feature>
<proteinExistence type="inferred from homology"/>
<dbReference type="InterPro" id="IPR031052">
    <property type="entry name" value="FHY3/FAR1"/>
</dbReference>
<comment type="similarity">
    <text evidence="1 6">Belongs to the FHY3/FAR1 family.</text>
</comment>
<dbReference type="AlphaFoldDB" id="A0A834L4A3"/>
<reference evidence="8" key="1">
    <citation type="submission" date="2019-11" db="EMBL/GenBank/DDBJ databases">
        <authorList>
            <person name="Liu Y."/>
            <person name="Hou J."/>
            <person name="Li T.-Q."/>
            <person name="Guan C.-H."/>
            <person name="Wu X."/>
            <person name="Wu H.-Z."/>
            <person name="Ling F."/>
            <person name="Zhang R."/>
            <person name="Shi X.-G."/>
            <person name="Ren J.-P."/>
            <person name="Chen E.-F."/>
            <person name="Sun J.-M."/>
        </authorList>
    </citation>
    <scope>NUCLEOTIDE SEQUENCE</scope>
    <source>
        <strain evidence="8">Adult_tree_wgs_1</strain>
        <tissue evidence="8">Leaves</tissue>
    </source>
</reference>
<evidence type="ECO:0000256" key="3">
    <source>
        <dbReference type="ARBA" id="ARBA00022771"/>
    </source>
</evidence>